<dbReference type="Gene3D" id="2.170.120.12">
    <property type="entry name" value="DNA-directed RNA polymerase, insert domain"/>
    <property type="match status" value="1"/>
</dbReference>
<gene>
    <name evidence="1" type="ORF">Syun_012358</name>
</gene>
<proteinExistence type="predicted"/>
<dbReference type="AlphaFoldDB" id="A0AAP0PF87"/>
<comment type="caution">
    <text evidence="1">The sequence shown here is derived from an EMBL/GenBank/DDBJ whole genome shotgun (WGS) entry which is preliminary data.</text>
</comment>
<protein>
    <submittedName>
        <fullName evidence="1">Uncharacterized protein</fullName>
    </submittedName>
</protein>
<dbReference type="InterPro" id="IPR036643">
    <property type="entry name" value="RNApol_insert_sf"/>
</dbReference>
<dbReference type="SUPFAM" id="SSF56553">
    <property type="entry name" value="Insert subdomain of RNA polymerase alpha subunit"/>
    <property type="match status" value="1"/>
</dbReference>
<sequence length="161" mass="18066">MGVLFTLPSRYYFAIGDPGVFSLAICSLLIHTGFHVPQATRVGAFMNLKEIVLQSNLYGIRDASIYFKVSRRVIALDIIPPPSVEIVDTIQHIATLTEPISFCIGFQIERNRGYHIIVTSFMKDNKMLVERAPSSDEAHSHPKNSNSAVNYLEFHEVKRSA</sequence>
<dbReference type="Proteomes" id="UP001420932">
    <property type="component" value="Unassembled WGS sequence"/>
</dbReference>
<dbReference type="EMBL" id="JBBNAF010000005">
    <property type="protein sequence ID" value="KAK9142958.1"/>
    <property type="molecule type" value="Genomic_DNA"/>
</dbReference>
<keyword evidence="2" id="KW-1185">Reference proteome</keyword>
<accession>A0AAP0PF87</accession>
<evidence type="ECO:0000313" key="1">
    <source>
        <dbReference type="EMBL" id="KAK9142958.1"/>
    </source>
</evidence>
<evidence type="ECO:0000313" key="2">
    <source>
        <dbReference type="Proteomes" id="UP001420932"/>
    </source>
</evidence>
<name>A0AAP0PF87_9MAGN</name>
<organism evidence="1 2">
    <name type="scientific">Stephania yunnanensis</name>
    <dbReference type="NCBI Taxonomy" id="152371"/>
    <lineage>
        <taxon>Eukaryota</taxon>
        <taxon>Viridiplantae</taxon>
        <taxon>Streptophyta</taxon>
        <taxon>Embryophyta</taxon>
        <taxon>Tracheophyta</taxon>
        <taxon>Spermatophyta</taxon>
        <taxon>Magnoliopsida</taxon>
        <taxon>Ranunculales</taxon>
        <taxon>Menispermaceae</taxon>
        <taxon>Menispermoideae</taxon>
        <taxon>Cissampelideae</taxon>
        <taxon>Stephania</taxon>
    </lineage>
</organism>
<reference evidence="1 2" key="1">
    <citation type="submission" date="2024-01" db="EMBL/GenBank/DDBJ databases">
        <title>Genome assemblies of Stephania.</title>
        <authorList>
            <person name="Yang L."/>
        </authorList>
    </citation>
    <scope>NUCLEOTIDE SEQUENCE [LARGE SCALE GENOMIC DNA]</scope>
    <source>
        <strain evidence="1">YNDBR</strain>
        <tissue evidence="1">Leaf</tissue>
    </source>
</reference>